<dbReference type="EMBL" id="LBTR01000022">
    <property type="protein sequence ID" value="KKQ44741.1"/>
    <property type="molecule type" value="Genomic_DNA"/>
</dbReference>
<reference evidence="1 2" key="1">
    <citation type="journal article" date="2015" name="Nature">
        <title>rRNA introns, odd ribosomes, and small enigmatic genomes across a large radiation of phyla.</title>
        <authorList>
            <person name="Brown C.T."/>
            <person name="Hug L.A."/>
            <person name="Thomas B.C."/>
            <person name="Sharon I."/>
            <person name="Castelle C.J."/>
            <person name="Singh A."/>
            <person name="Wilkins M.J."/>
            <person name="Williams K.H."/>
            <person name="Banfield J.F."/>
        </authorList>
    </citation>
    <scope>NUCLEOTIDE SEQUENCE [LARGE SCALE GENOMIC DNA]</scope>
</reference>
<dbReference type="CDD" id="cd00130">
    <property type="entry name" value="PAS"/>
    <property type="match status" value="1"/>
</dbReference>
<organism evidence="1 2">
    <name type="scientific">Candidatus Woesebacteria bacterium GW2011_GWA1_37_8</name>
    <dbReference type="NCBI Taxonomy" id="1618546"/>
    <lineage>
        <taxon>Bacteria</taxon>
        <taxon>Candidatus Woeseibacteriota</taxon>
    </lineage>
</organism>
<evidence type="ECO:0000313" key="1">
    <source>
        <dbReference type="EMBL" id="KKQ44741.1"/>
    </source>
</evidence>
<proteinExistence type="predicted"/>
<gene>
    <name evidence="1" type="ORF">US62_C0022G0004</name>
</gene>
<evidence type="ECO:0008006" key="3">
    <source>
        <dbReference type="Google" id="ProtNLM"/>
    </source>
</evidence>
<dbReference type="SUPFAM" id="SSF55785">
    <property type="entry name" value="PYP-like sensor domain (PAS domain)"/>
    <property type="match status" value="1"/>
</dbReference>
<sequence>MSDQGIYAFLDDDCRVCNSKFAKMLGYDSPEEWFKVNVKGAFPSVFLANKSQQTLVNAYQRAIEKGVGSTIEVTWKKKSGGDVDTTVILVPVAYQGHTFALHFVS</sequence>
<dbReference type="InterPro" id="IPR035965">
    <property type="entry name" value="PAS-like_dom_sf"/>
</dbReference>
<name>A0A0G0KW66_9BACT</name>
<dbReference type="Proteomes" id="UP000034603">
    <property type="component" value="Unassembled WGS sequence"/>
</dbReference>
<accession>A0A0G0KW66</accession>
<evidence type="ECO:0000313" key="2">
    <source>
        <dbReference type="Proteomes" id="UP000034603"/>
    </source>
</evidence>
<dbReference type="AlphaFoldDB" id="A0A0G0KW66"/>
<dbReference type="InterPro" id="IPR000014">
    <property type="entry name" value="PAS"/>
</dbReference>
<dbReference type="Gene3D" id="3.30.450.20">
    <property type="entry name" value="PAS domain"/>
    <property type="match status" value="1"/>
</dbReference>
<comment type="caution">
    <text evidence="1">The sequence shown here is derived from an EMBL/GenBank/DDBJ whole genome shotgun (WGS) entry which is preliminary data.</text>
</comment>
<protein>
    <recommendedName>
        <fullName evidence="3">PAS domain-containing protein</fullName>
    </recommendedName>
</protein>